<proteinExistence type="inferred from homology"/>
<gene>
    <name evidence="8" type="ORF">DFO77_1024</name>
</gene>
<dbReference type="Proteomes" id="UP000252733">
    <property type="component" value="Unassembled WGS sequence"/>
</dbReference>
<dbReference type="AlphaFoldDB" id="A0A368VEZ8"/>
<evidence type="ECO:0000259" key="7">
    <source>
        <dbReference type="Pfam" id="PF04480"/>
    </source>
</evidence>
<keyword evidence="2 6" id="KW-0255">Endonuclease</keyword>
<dbReference type="Pfam" id="PF04480">
    <property type="entry name" value="DUF559"/>
    <property type="match status" value="1"/>
</dbReference>
<keyword evidence="3 6" id="KW-0227">DNA damage</keyword>
<dbReference type="Gene3D" id="3.40.960.10">
    <property type="entry name" value="VSR Endonuclease"/>
    <property type="match status" value="1"/>
</dbReference>
<keyword evidence="5 6" id="KW-0234">DNA repair</keyword>
<comment type="caution">
    <text evidence="8">The sequence shown here is derived from an EMBL/GenBank/DDBJ whole genome shotgun (WGS) entry which is preliminary data.</text>
</comment>
<protein>
    <recommendedName>
        <fullName evidence="6">Very short patch repair endonuclease</fullName>
        <ecNumber evidence="6">3.1.-.-</ecNumber>
    </recommendedName>
</protein>
<dbReference type="RefSeq" id="WP_114436192.1">
    <property type="nucleotide sequence ID" value="NZ_QPIZ01000002.1"/>
</dbReference>
<sequence length="140" mass="17096">MDVLTPEQRRKNMQAIKNKRTKIEELLGKALWAIGYRYRRNNKTVFGKPDFTFRKYKIAVFCDSEFFHGKDWEVSKHRIKTNTEFWQEKIERNIRRDQLVNETLRKDGWIVIRFWGEEIKKNLDLCIDKIELAIEERKQC</sequence>
<accession>A0A368VEZ8</accession>
<evidence type="ECO:0000256" key="6">
    <source>
        <dbReference type="PIRNR" id="PIRNR018267"/>
    </source>
</evidence>
<dbReference type="InterPro" id="IPR011335">
    <property type="entry name" value="Restrct_endonuc-II-like"/>
</dbReference>
<organism evidence="8 9">
    <name type="scientific">Marinilabilia salmonicolor</name>
    <dbReference type="NCBI Taxonomy" id="989"/>
    <lineage>
        <taxon>Bacteria</taxon>
        <taxon>Pseudomonadati</taxon>
        <taxon>Bacteroidota</taxon>
        <taxon>Bacteroidia</taxon>
        <taxon>Marinilabiliales</taxon>
        <taxon>Marinilabiliaceae</taxon>
        <taxon>Marinilabilia</taxon>
    </lineage>
</organism>
<reference evidence="8 9" key="1">
    <citation type="submission" date="2018-07" db="EMBL/GenBank/DDBJ databases">
        <title>Freshwater and sediment microbial communities from various areas in North America, analyzing microbe dynamics in response to fracking.</title>
        <authorList>
            <person name="Lamendella R."/>
        </authorList>
    </citation>
    <scope>NUCLEOTIDE SEQUENCE [LARGE SCALE GENOMIC DNA]</scope>
    <source>
        <strain evidence="8 9">160A</strain>
    </source>
</reference>
<dbReference type="CDD" id="cd00221">
    <property type="entry name" value="Vsr"/>
    <property type="match status" value="1"/>
</dbReference>
<name>A0A368VEZ8_9BACT</name>
<comment type="similarity">
    <text evidence="6">Belongs to the vsr family.</text>
</comment>
<dbReference type="EMBL" id="QPIZ01000002">
    <property type="protein sequence ID" value="RCW38850.1"/>
    <property type="molecule type" value="Genomic_DNA"/>
</dbReference>
<evidence type="ECO:0000256" key="2">
    <source>
        <dbReference type="ARBA" id="ARBA00022759"/>
    </source>
</evidence>
<comment type="function">
    <text evidence="6">May nick specific sequences that contain T:G mispairs resulting from m5C-deamination.</text>
</comment>
<dbReference type="GO" id="GO:0006298">
    <property type="term" value="P:mismatch repair"/>
    <property type="evidence" value="ECO:0007669"/>
    <property type="project" value="UniProtKB-UniRule"/>
</dbReference>
<keyword evidence="1 6" id="KW-0540">Nuclease</keyword>
<dbReference type="Pfam" id="PF03852">
    <property type="entry name" value="Vsr"/>
    <property type="match status" value="1"/>
</dbReference>
<dbReference type="InterPro" id="IPR007569">
    <property type="entry name" value="DUF559"/>
</dbReference>
<dbReference type="InterPro" id="IPR004603">
    <property type="entry name" value="DNA_mismatch_endonuc_vsr"/>
</dbReference>
<keyword evidence="4 6" id="KW-0378">Hydrolase</keyword>
<keyword evidence="9" id="KW-1185">Reference proteome</keyword>
<evidence type="ECO:0000313" key="9">
    <source>
        <dbReference type="Proteomes" id="UP000252733"/>
    </source>
</evidence>
<evidence type="ECO:0000256" key="5">
    <source>
        <dbReference type="ARBA" id="ARBA00023204"/>
    </source>
</evidence>
<evidence type="ECO:0000256" key="3">
    <source>
        <dbReference type="ARBA" id="ARBA00022763"/>
    </source>
</evidence>
<feature type="domain" description="DUF559" evidence="7">
    <location>
        <begin position="94"/>
        <end position="134"/>
    </location>
</feature>
<evidence type="ECO:0000256" key="4">
    <source>
        <dbReference type="ARBA" id="ARBA00022801"/>
    </source>
</evidence>
<dbReference type="SUPFAM" id="SSF52980">
    <property type="entry name" value="Restriction endonuclease-like"/>
    <property type="match status" value="1"/>
</dbReference>
<evidence type="ECO:0000313" key="8">
    <source>
        <dbReference type="EMBL" id="RCW38850.1"/>
    </source>
</evidence>
<evidence type="ECO:0000256" key="1">
    <source>
        <dbReference type="ARBA" id="ARBA00022722"/>
    </source>
</evidence>
<dbReference type="GO" id="GO:0004519">
    <property type="term" value="F:endonuclease activity"/>
    <property type="evidence" value="ECO:0007669"/>
    <property type="project" value="UniProtKB-KW"/>
</dbReference>
<dbReference type="PIRSF" id="PIRSF018267">
    <property type="entry name" value="VSR_endonuc"/>
    <property type="match status" value="1"/>
</dbReference>
<dbReference type="GO" id="GO:0016787">
    <property type="term" value="F:hydrolase activity"/>
    <property type="evidence" value="ECO:0007669"/>
    <property type="project" value="UniProtKB-KW"/>
</dbReference>
<dbReference type="EC" id="3.1.-.-" evidence="6"/>
<dbReference type="NCBIfam" id="TIGR00632">
    <property type="entry name" value="vsr"/>
    <property type="match status" value="1"/>
</dbReference>